<dbReference type="EMBL" id="LC066369">
    <property type="protein sequence ID" value="BAT25349.1"/>
    <property type="molecule type" value="Genomic_DNA"/>
</dbReference>
<feature type="chain" id="PRO_5006057795" evidence="5">
    <location>
        <begin position="21"/>
        <end position="418"/>
    </location>
</feature>
<evidence type="ECO:0000259" key="9">
    <source>
        <dbReference type="Pfam" id="PF25967"/>
    </source>
</evidence>
<organism evidence="10">
    <name type="scientific">Aureimonas altamirensis</name>
    <dbReference type="NCBI Taxonomy" id="370622"/>
    <lineage>
        <taxon>Bacteria</taxon>
        <taxon>Pseudomonadati</taxon>
        <taxon>Pseudomonadota</taxon>
        <taxon>Alphaproteobacteria</taxon>
        <taxon>Hyphomicrobiales</taxon>
        <taxon>Aurantimonadaceae</taxon>
        <taxon>Aureimonas</taxon>
    </lineage>
</organism>
<feature type="signal peptide" evidence="5">
    <location>
        <begin position="1"/>
        <end position="20"/>
    </location>
</feature>
<evidence type="ECO:0000256" key="4">
    <source>
        <dbReference type="SAM" id="MobiDB-lite"/>
    </source>
</evidence>
<evidence type="ECO:0000259" key="7">
    <source>
        <dbReference type="Pfam" id="PF25917"/>
    </source>
</evidence>
<accession>A0A0P0YVI1</accession>
<dbReference type="Pfam" id="PF25876">
    <property type="entry name" value="HH_MFP_RND"/>
    <property type="match status" value="1"/>
</dbReference>
<dbReference type="InterPro" id="IPR058625">
    <property type="entry name" value="MdtA-like_BSH"/>
</dbReference>
<feature type="compositionally biased region" description="Low complexity" evidence="4">
    <location>
        <begin position="404"/>
        <end position="418"/>
    </location>
</feature>
<evidence type="ECO:0000256" key="3">
    <source>
        <dbReference type="SAM" id="Coils"/>
    </source>
</evidence>
<sequence length="418" mass="44089">MRKMKTLVLLPLVASTLLLAACRGEEQAGGGGAPQMPPSQVGIVTTQREALPVVSDLPGRIAPTRIAEVRPRVGGIIVRRVFEQGSDVEEGQPLFEIDRATYEVEVEAARAAVMRAEAVLLQANQDAERARQLVSTRTTSQSSLDTAIATQKQAEADLASARASLRGAEINLDYTTVRAPIAGRIGRALVTEGALVSQNNTEALATIQQLDPVYADVQQPVTELIRLRNALARGELEQIEPDVAKVSLMLDDGSSYGEPGRLLFSEATVDPASGQVTLRSEFPNSDGNLLPGMYVRVAVEQGIDQAAIAVPSQAVQRDTAGRAQLFVLDPDNKVMLRNVVIGRAIGNRAVVSQGLEAGERVVVDGFQKTGPGATVEPVEWTDPSQAQPAGAEGGDAQTQTPTEAAPQGDAAPAGQTAE</sequence>
<feature type="domain" description="Multidrug resistance protein MdtA-like alpha-helical hairpin" evidence="6">
    <location>
        <begin position="107"/>
        <end position="175"/>
    </location>
</feature>
<dbReference type="GO" id="GO:0030313">
    <property type="term" value="C:cell envelope"/>
    <property type="evidence" value="ECO:0007669"/>
    <property type="project" value="UniProtKB-SubCell"/>
</dbReference>
<feature type="domain" description="Multidrug resistance protein MdtA-like barrel-sandwich hybrid" evidence="7">
    <location>
        <begin position="65"/>
        <end position="208"/>
    </location>
</feature>
<dbReference type="FunFam" id="2.40.420.20:FF:000001">
    <property type="entry name" value="Efflux RND transporter periplasmic adaptor subunit"/>
    <property type="match status" value="1"/>
</dbReference>
<keyword evidence="5" id="KW-0732">Signal</keyword>
<feature type="coiled-coil region" evidence="3">
    <location>
        <begin position="106"/>
        <end position="171"/>
    </location>
</feature>
<evidence type="ECO:0000259" key="6">
    <source>
        <dbReference type="Pfam" id="PF25876"/>
    </source>
</evidence>
<dbReference type="AlphaFoldDB" id="A0A0P0YVI1"/>
<comment type="similarity">
    <text evidence="2">Belongs to the membrane fusion protein (MFP) (TC 8.A.1) family.</text>
</comment>
<dbReference type="GO" id="GO:0022857">
    <property type="term" value="F:transmembrane transporter activity"/>
    <property type="evidence" value="ECO:0007669"/>
    <property type="project" value="InterPro"/>
</dbReference>
<evidence type="ECO:0000256" key="5">
    <source>
        <dbReference type="SAM" id="SignalP"/>
    </source>
</evidence>
<dbReference type="GO" id="GO:0046677">
    <property type="term" value="P:response to antibiotic"/>
    <property type="evidence" value="ECO:0007669"/>
    <property type="project" value="TreeGrafter"/>
</dbReference>
<dbReference type="InterPro" id="IPR058626">
    <property type="entry name" value="MdtA-like_b-barrel"/>
</dbReference>
<dbReference type="Pfam" id="PF25944">
    <property type="entry name" value="Beta-barrel_RND"/>
    <property type="match status" value="1"/>
</dbReference>
<name>A0A0P0YVI1_9HYPH</name>
<feature type="domain" description="Multidrug resistance protein MdtA-like beta-barrel" evidence="8">
    <location>
        <begin position="212"/>
        <end position="301"/>
    </location>
</feature>
<dbReference type="Gene3D" id="2.40.420.20">
    <property type="match status" value="1"/>
</dbReference>
<feature type="domain" description="Multidrug resistance protein MdtA-like C-terminal permuted SH3" evidence="9">
    <location>
        <begin position="307"/>
        <end position="368"/>
    </location>
</feature>
<dbReference type="Gene3D" id="1.10.287.470">
    <property type="entry name" value="Helix hairpin bin"/>
    <property type="match status" value="1"/>
</dbReference>
<dbReference type="PROSITE" id="PS51257">
    <property type="entry name" value="PROKAR_LIPOPROTEIN"/>
    <property type="match status" value="1"/>
</dbReference>
<dbReference type="InterPro" id="IPR058624">
    <property type="entry name" value="MdtA-like_HH"/>
</dbReference>
<dbReference type="InterPro" id="IPR058627">
    <property type="entry name" value="MdtA-like_C"/>
</dbReference>
<evidence type="ECO:0000256" key="2">
    <source>
        <dbReference type="ARBA" id="ARBA00009477"/>
    </source>
</evidence>
<evidence type="ECO:0000256" key="1">
    <source>
        <dbReference type="ARBA" id="ARBA00004196"/>
    </source>
</evidence>
<dbReference type="PANTHER" id="PTHR30158:SF3">
    <property type="entry name" value="MULTIDRUG EFFLUX PUMP SUBUNIT ACRA-RELATED"/>
    <property type="match status" value="1"/>
</dbReference>
<comment type="subcellular location">
    <subcellularLocation>
        <location evidence="1">Cell envelope</location>
    </subcellularLocation>
</comment>
<keyword evidence="3" id="KW-0175">Coiled coil</keyword>
<proteinExistence type="inferred from homology"/>
<dbReference type="Gene3D" id="2.40.50.100">
    <property type="match status" value="1"/>
</dbReference>
<dbReference type="Pfam" id="PF25917">
    <property type="entry name" value="BSH_RND"/>
    <property type="match status" value="1"/>
</dbReference>
<dbReference type="GO" id="GO:0005886">
    <property type="term" value="C:plasma membrane"/>
    <property type="evidence" value="ECO:0007669"/>
    <property type="project" value="TreeGrafter"/>
</dbReference>
<evidence type="ECO:0000259" key="8">
    <source>
        <dbReference type="Pfam" id="PF25944"/>
    </source>
</evidence>
<protein>
    <submittedName>
        <fullName evidence="10">Efflux transporter, RND family, MFP subunit</fullName>
    </submittedName>
</protein>
<dbReference type="SUPFAM" id="SSF111369">
    <property type="entry name" value="HlyD-like secretion proteins"/>
    <property type="match status" value="1"/>
</dbReference>
<dbReference type="NCBIfam" id="TIGR01730">
    <property type="entry name" value="RND_mfp"/>
    <property type="match status" value="1"/>
</dbReference>
<evidence type="ECO:0000313" key="10">
    <source>
        <dbReference type="EMBL" id="BAT25349.1"/>
    </source>
</evidence>
<dbReference type="PANTHER" id="PTHR30158">
    <property type="entry name" value="ACRA/E-RELATED COMPONENT OF DRUG EFFLUX TRANSPORTER"/>
    <property type="match status" value="1"/>
</dbReference>
<feature type="region of interest" description="Disordered" evidence="4">
    <location>
        <begin position="368"/>
        <end position="418"/>
    </location>
</feature>
<dbReference type="InterPro" id="IPR006143">
    <property type="entry name" value="RND_pump_MFP"/>
</dbReference>
<dbReference type="Pfam" id="PF25967">
    <property type="entry name" value="RND-MFP_C"/>
    <property type="match status" value="1"/>
</dbReference>
<reference evidence="10" key="1">
    <citation type="journal article" date="2015" name="Proc. Natl. Acad. Sci. U.S.A.">
        <title>Bacterial clade with the ribosomal RNA operon on a small plasmid rather than the chromosome.</title>
        <authorList>
            <person name="Anda M."/>
            <person name="Ohtsubo Y."/>
            <person name="Okubo T."/>
            <person name="Sugawara M."/>
            <person name="Nagata Y."/>
            <person name="Tsuda M."/>
            <person name="Minamisawa K."/>
            <person name="Mitsui H."/>
        </authorList>
    </citation>
    <scope>NUCLEOTIDE SEQUENCE</scope>
    <source>
        <strain evidence="10">DSM 21988</strain>
    </source>
</reference>
<dbReference type="Gene3D" id="2.40.30.170">
    <property type="match status" value="1"/>
</dbReference>